<reference evidence="2 3" key="1">
    <citation type="submission" date="2016-05" db="EMBL/GenBank/DDBJ databases">
        <title>Genome sequencing reveals origins of a unique bacterial endosymbiosis in the earliest lineages of terrestrial Fungi.</title>
        <authorList>
            <consortium name="DOE Joint Genome Institute"/>
            <person name="Uehling J."/>
            <person name="Gryganskyi A."/>
            <person name="Hameed K."/>
            <person name="Tschaplinski T."/>
            <person name="Misztal P."/>
            <person name="Wu S."/>
            <person name="Desiro A."/>
            <person name="Vande Pol N."/>
            <person name="Du Z.-Y."/>
            <person name="Zienkiewicz A."/>
            <person name="Zienkiewicz K."/>
            <person name="Morin E."/>
            <person name="Tisserant E."/>
            <person name="Splivallo R."/>
            <person name="Hainaut M."/>
            <person name="Henrissat B."/>
            <person name="Ohm R."/>
            <person name="Kuo A."/>
            <person name="Yan J."/>
            <person name="Lipzen A."/>
            <person name="Nolan M."/>
            <person name="Labutti K."/>
            <person name="Barry K."/>
            <person name="Goldstein A."/>
            <person name="Labbe J."/>
            <person name="Schadt C."/>
            <person name="Tuskan G."/>
            <person name="Grigoriev I."/>
            <person name="Martin F."/>
            <person name="Vilgalys R."/>
            <person name="Bonito G."/>
        </authorList>
    </citation>
    <scope>NUCLEOTIDE SEQUENCE [LARGE SCALE GENOMIC DNA]</scope>
    <source>
        <strain evidence="2 3">AG-77</strain>
    </source>
</reference>
<evidence type="ECO:0000256" key="1">
    <source>
        <dbReference type="SAM" id="MobiDB-lite"/>
    </source>
</evidence>
<dbReference type="EMBL" id="KV442029">
    <property type="protein sequence ID" value="OAQ31488.1"/>
    <property type="molecule type" value="Genomic_DNA"/>
</dbReference>
<dbReference type="Proteomes" id="UP000078512">
    <property type="component" value="Unassembled WGS sequence"/>
</dbReference>
<gene>
    <name evidence="2" type="ORF">K457DRAFT_124125</name>
</gene>
<evidence type="ECO:0000313" key="3">
    <source>
        <dbReference type="Proteomes" id="UP000078512"/>
    </source>
</evidence>
<organism evidence="2 3">
    <name type="scientific">Linnemannia elongata AG-77</name>
    <dbReference type="NCBI Taxonomy" id="1314771"/>
    <lineage>
        <taxon>Eukaryota</taxon>
        <taxon>Fungi</taxon>
        <taxon>Fungi incertae sedis</taxon>
        <taxon>Mucoromycota</taxon>
        <taxon>Mortierellomycotina</taxon>
        <taxon>Mortierellomycetes</taxon>
        <taxon>Mortierellales</taxon>
        <taxon>Mortierellaceae</taxon>
        <taxon>Linnemannia</taxon>
    </lineage>
</organism>
<feature type="compositionally biased region" description="Polar residues" evidence="1">
    <location>
        <begin position="132"/>
        <end position="141"/>
    </location>
</feature>
<feature type="compositionally biased region" description="Low complexity" evidence="1">
    <location>
        <begin position="110"/>
        <end position="123"/>
    </location>
</feature>
<dbReference type="AlphaFoldDB" id="A0A197K2S2"/>
<sequence>MSFPTRRLSVSNNKKGTATSSKVPTGHRDIWESFTSPEPQGTKYQSPSAPQPAQPRQTKPFKETSSEDPNTLVSIRQNQQSTDSTPPVASPSRLTRTRVKEQQREHESKPPSLGNPTPPTTTGTKRRSSKTQPPTLDNVTTRWRHLTRGIPAPGEPGESRATKRKSRKLTGRDSALTTPFGASGQKAITPSALVSGNEYCLDQDDPDEAVGLHQIASNSSTSRSKKTAARGQR</sequence>
<feature type="region of interest" description="Disordered" evidence="1">
    <location>
        <begin position="214"/>
        <end position="233"/>
    </location>
</feature>
<proteinExistence type="predicted"/>
<name>A0A197K2S2_9FUNG</name>
<accession>A0A197K2S2</accession>
<feature type="region of interest" description="Disordered" evidence="1">
    <location>
        <begin position="1"/>
        <end position="184"/>
    </location>
</feature>
<feature type="compositionally biased region" description="Polar residues" evidence="1">
    <location>
        <begin position="8"/>
        <end position="23"/>
    </location>
</feature>
<protein>
    <submittedName>
        <fullName evidence="2">Uncharacterized protein</fullName>
    </submittedName>
</protein>
<dbReference type="OrthoDB" id="2434840at2759"/>
<feature type="compositionally biased region" description="Polar residues" evidence="1">
    <location>
        <begin position="67"/>
        <end position="87"/>
    </location>
</feature>
<keyword evidence="3" id="KW-1185">Reference proteome</keyword>
<feature type="compositionally biased region" description="Basic and acidic residues" evidence="1">
    <location>
        <begin position="98"/>
        <end position="109"/>
    </location>
</feature>
<feature type="compositionally biased region" description="Basic residues" evidence="1">
    <location>
        <begin position="223"/>
        <end position="233"/>
    </location>
</feature>
<feature type="compositionally biased region" description="Polar residues" evidence="1">
    <location>
        <begin position="33"/>
        <end position="44"/>
    </location>
</feature>
<evidence type="ECO:0000313" key="2">
    <source>
        <dbReference type="EMBL" id="OAQ31488.1"/>
    </source>
</evidence>